<evidence type="ECO:0000313" key="2">
    <source>
        <dbReference type="EMBL" id="KAK7266260.1"/>
    </source>
</evidence>
<dbReference type="EMBL" id="JAYWIO010000004">
    <property type="protein sequence ID" value="KAK7266260.1"/>
    <property type="molecule type" value="Genomic_DNA"/>
</dbReference>
<keyword evidence="3" id="KW-1185">Reference proteome</keyword>
<name>A0AAN9I789_CROPI</name>
<evidence type="ECO:0000313" key="3">
    <source>
        <dbReference type="Proteomes" id="UP001372338"/>
    </source>
</evidence>
<dbReference type="InterPro" id="IPR015495">
    <property type="entry name" value="Myb_TF_plants"/>
</dbReference>
<dbReference type="AlphaFoldDB" id="A0AAN9I789"/>
<gene>
    <name evidence="2" type="ORF">RIF29_18902</name>
</gene>
<dbReference type="Proteomes" id="UP001372338">
    <property type="component" value="Unassembled WGS sequence"/>
</dbReference>
<comment type="caution">
    <text evidence="2">The sequence shown here is derived from an EMBL/GenBank/DDBJ whole genome shotgun (WGS) entry which is preliminary data.</text>
</comment>
<proteinExistence type="predicted"/>
<reference evidence="2 3" key="1">
    <citation type="submission" date="2024-01" db="EMBL/GenBank/DDBJ databases">
        <title>The genomes of 5 underutilized Papilionoideae crops provide insights into root nodulation and disease resistanc.</title>
        <authorList>
            <person name="Yuan L."/>
        </authorList>
    </citation>
    <scope>NUCLEOTIDE SEQUENCE [LARGE SCALE GENOMIC DNA]</scope>
    <source>
        <strain evidence="2">ZHUSHIDOU_FW_LH</strain>
        <tissue evidence="2">Leaf</tissue>
    </source>
</reference>
<organism evidence="2 3">
    <name type="scientific">Crotalaria pallida</name>
    <name type="common">Smooth rattlebox</name>
    <name type="synonym">Crotalaria striata</name>
    <dbReference type="NCBI Taxonomy" id="3830"/>
    <lineage>
        <taxon>Eukaryota</taxon>
        <taxon>Viridiplantae</taxon>
        <taxon>Streptophyta</taxon>
        <taxon>Embryophyta</taxon>
        <taxon>Tracheophyta</taxon>
        <taxon>Spermatophyta</taxon>
        <taxon>Magnoliopsida</taxon>
        <taxon>eudicotyledons</taxon>
        <taxon>Gunneridae</taxon>
        <taxon>Pentapetalae</taxon>
        <taxon>rosids</taxon>
        <taxon>fabids</taxon>
        <taxon>Fabales</taxon>
        <taxon>Fabaceae</taxon>
        <taxon>Papilionoideae</taxon>
        <taxon>50 kb inversion clade</taxon>
        <taxon>genistoids sensu lato</taxon>
        <taxon>core genistoids</taxon>
        <taxon>Crotalarieae</taxon>
        <taxon>Crotalaria</taxon>
    </lineage>
</organism>
<dbReference type="PANTHER" id="PTHR47994">
    <property type="entry name" value="F14D16.11-RELATED"/>
    <property type="match status" value="1"/>
</dbReference>
<dbReference type="PANTHER" id="PTHR47994:SF5">
    <property type="entry name" value="F14D16.11-RELATED"/>
    <property type="match status" value="1"/>
</dbReference>
<feature type="region of interest" description="Disordered" evidence="1">
    <location>
        <begin position="1"/>
        <end position="39"/>
    </location>
</feature>
<protein>
    <submittedName>
        <fullName evidence="2">Uncharacterized protein</fullName>
    </submittedName>
</protein>
<sequence length="172" mass="18842">MQYQVVNPENVQPRVFREAASSSSSTSSSNLGRLGSPQSYSYQNSQAQVTTPCSSFDWCEFLHSDPFIWSEFQQLQQQCDLQMVVSSSKSSGRMQSEAEISNVTNGNGHYYKQGAEDEGSVAVACDASMAYGINKQCEGYSSSGNSFVDGILDKDSEIRAAFPELLDAAFDY</sequence>
<evidence type="ECO:0000256" key="1">
    <source>
        <dbReference type="SAM" id="MobiDB-lite"/>
    </source>
</evidence>
<accession>A0AAN9I789</accession>
<feature type="compositionally biased region" description="Polar residues" evidence="1">
    <location>
        <begin position="1"/>
        <end position="10"/>
    </location>
</feature>